<dbReference type="EMBL" id="JBHSWW010000398">
    <property type="protein sequence ID" value="MFC6754848.1"/>
    <property type="molecule type" value="Genomic_DNA"/>
</dbReference>
<protein>
    <submittedName>
        <fullName evidence="2">Uncharacterized protein</fullName>
    </submittedName>
</protein>
<feature type="region of interest" description="Disordered" evidence="1">
    <location>
        <begin position="20"/>
        <end position="59"/>
    </location>
</feature>
<comment type="caution">
    <text evidence="2">The sequence shown here is derived from an EMBL/GenBank/DDBJ whole genome shotgun (WGS) entry which is preliminary data.</text>
</comment>
<accession>A0ABD5SHX9</accession>
<gene>
    <name evidence="2" type="ORF">ACFQEU_15500</name>
</gene>
<name>A0ABD5SHX9_9EURY</name>
<reference evidence="2 3" key="1">
    <citation type="journal article" date="2019" name="Int. J. Syst. Evol. Microbiol.">
        <title>The Global Catalogue of Microorganisms (GCM) 10K type strain sequencing project: providing services to taxonomists for standard genome sequencing and annotation.</title>
        <authorList>
            <consortium name="The Broad Institute Genomics Platform"/>
            <consortium name="The Broad Institute Genome Sequencing Center for Infectious Disease"/>
            <person name="Wu L."/>
            <person name="Ma J."/>
        </authorList>
    </citation>
    <scope>NUCLEOTIDE SEQUENCE [LARGE SCALE GENOMIC DNA]</scope>
    <source>
        <strain evidence="2 3">CGMCC 1.3239</strain>
    </source>
</reference>
<evidence type="ECO:0000313" key="3">
    <source>
        <dbReference type="Proteomes" id="UP001596442"/>
    </source>
</evidence>
<evidence type="ECO:0000256" key="1">
    <source>
        <dbReference type="SAM" id="MobiDB-lite"/>
    </source>
</evidence>
<dbReference type="RefSeq" id="WP_379783617.1">
    <property type="nucleotide sequence ID" value="NZ_JBHSWW010000398.1"/>
</dbReference>
<dbReference type="Proteomes" id="UP001596442">
    <property type="component" value="Unassembled WGS sequence"/>
</dbReference>
<dbReference type="AlphaFoldDB" id="A0ABD5SHX9"/>
<sequence>MPAVWFFPSVRGRHGSRALLTLSEPPTQRDESADECDPDEEASNRVALGNEEWSAEAEI</sequence>
<evidence type="ECO:0000313" key="2">
    <source>
        <dbReference type="EMBL" id="MFC6754848.1"/>
    </source>
</evidence>
<keyword evidence="3" id="KW-1185">Reference proteome</keyword>
<feature type="compositionally biased region" description="Acidic residues" evidence="1">
    <location>
        <begin position="32"/>
        <end position="41"/>
    </location>
</feature>
<proteinExistence type="predicted"/>
<organism evidence="2 3">
    <name type="scientific">Halorubrum tibetense</name>
    <dbReference type="NCBI Taxonomy" id="175631"/>
    <lineage>
        <taxon>Archaea</taxon>
        <taxon>Methanobacteriati</taxon>
        <taxon>Methanobacteriota</taxon>
        <taxon>Stenosarchaea group</taxon>
        <taxon>Halobacteria</taxon>
        <taxon>Halobacteriales</taxon>
        <taxon>Haloferacaceae</taxon>
        <taxon>Halorubrum</taxon>
    </lineage>
</organism>